<protein>
    <recommendedName>
        <fullName evidence="4">MHC class I-like antigen recognition-like domain-containing protein</fullName>
    </recommendedName>
</protein>
<dbReference type="Gene3D" id="3.30.500.10">
    <property type="entry name" value="MHC class I-like antigen recognition-like"/>
    <property type="match status" value="1"/>
</dbReference>
<dbReference type="PRINTS" id="PR01638">
    <property type="entry name" value="MHCCLASSI"/>
</dbReference>
<dbReference type="InterPro" id="IPR001039">
    <property type="entry name" value="MHC_I_a_a1/a2"/>
</dbReference>
<proteinExistence type="inferred from homology"/>
<comment type="similarity">
    <text evidence="2">Belongs to the MHC class I family.</text>
</comment>
<gene>
    <name evidence="5" type="ORF">RIMI_LOCUS13400135</name>
</gene>
<dbReference type="Pfam" id="PF00129">
    <property type="entry name" value="MHC_I"/>
    <property type="match status" value="1"/>
</dbReference>
<evidence type="ECO:0000256" key="3">
    <source>
        <dbReference type="SAM" id="MobiDB-lite"/>
    </source>
</evidence>
<evidence type="ECO:0000259" key="4">
    <source>
        <dbReference type="Pfam" id="PF00129"/>
    </source>
</evidence>
<evidence type="ECO:0000256" key="2">
    <source>
        <dbReference type="RuleBase" id="RU004439"/>
    </source>
</evidence>
<dbReference type="EMBL" id="CAUEEQ010033074">
    <property type="protein sequence ID" value="CAJ0951319.1"/>
    <property type="molecule type" value="Genomic_DNA"/>
</dbReference>
<keyword evidence="6" id="KW-1185">Reference proteome</keyword>
<feature type="domain" description="MHC class I-like antigen recognition-like" evidence="4">
    <location>
        <begin position="44"/>
        <end position="220"/>
    </location>
</feature>
<evidence type="ECO:0000313" key="6">
    <source>
        <dbReference type="Proteomes" id="UP001176940"/>
    </source>
</evidence>
<organism evidence="5 6">
    <name type="scientific">Ranitomeya imitator</name>
    <name type="common">mimic poison frog</name>
    <dbReference type="NCBI Taxonomy" id="111125"/>
    <lineage>
        <taxon>Eukaryota</taxon>
        <taxon>Metazoa</taxon>
        <taxon>Chordata</taxon>
        <taxon>Craniata</taxon>
        <taxon>Vertebrata</taxon>
        <taxon>Euteleostomi</taxon>
        <taxon>Amphibia</taxon>
        <taxon>Batrachia</taxon>
        <taxon>Anura</taxon>
        <taxon>Neobatrachia</taxon>
        <taxon>Hyloidea</taxon>
        <taxon>Dendrobatidae</taxon>
        <taxon>Dendrobatinae</taxon>
        <taxon>Ranitomeya</taxon>
    </lineage>
</organism>
<name>A0ABN9LUQ6_9NEOB</name>
<accession>A0ABN9LUQ6</accession>
<dbReference type="InterPro" id="IPR050208">
    <property type="entry name" value="MHC_class-I_related"/>
</dbReference>
<dbReference type="PANTHER" id="PTHR16675:SF235">
    <property type="entry name" value="SHKT DOMAIN-CONTAINING PROTEIN"/>
    <property type="match status" value="1"/>
</dbReference>
<reference evidence="5" key="1">
    <citation type="submission" date="2023-07" db="EMBL/GenBank/DDBJ databases">
        <authorList>
            <person name="Stuckert A."/>
        </authorList>
    </citation>
    <scope>NUCLEOTIDE SEQUENCE</scope>
</reference>
<evidence type="ECO:0000256" key="1">
    <source>
        <dbReference type="ARBA" id="ARBA00023180"/>
    </source>
</evidence>
<sequence length="250" mass="28810">MSSHVDGRPRNVMPIGPDRNGPSPRGWVNSTVHVICLSLSFTDTHTLRYCYTGVSEPGSGLPEFTGIAYVDDQQIMLFSSDTGRTIPVAQWMKENEGPEVWEHETRIGKEHEALFKSELQLWKKIFNYTEGFHFLKISVSCELRDDGSTKGCWQMRYDEKEYIYLDILNTLFIPTMADAHLVTERWNSPDVKMGEITKIYLETECIPKLKRFAEHGREVLERRGDVTAHYKRRQRPRSGGKNVKAPFILP</sequence>
<dbReference type="SUPFAM" id="SSF54452">
    <property type="entry name" value="MHC antigen-recognition domain"/>
    <property type="match status" value="1"/>
</dbReference>
<dbReference type="Proteomes" id="UP001176940">
    <property type="component" value="Unassembled WGS sequence"/>
</dbReference>
<feature type="region of interest" description="Disordered" evidence="3">
    <location>
        <begin position="1"/>
        <end position="24"/>
    </location>
</feature>
<evidence type="ECO:0000313" key="5">
    <source>
        <dbReference type="EMBL" id="CAJ0951319.1"/>
    </source>
</evidence>
<feature type="region of interest" description="Disordered" evidence="3">
    <location>
        <begin position="230"/>
        <end position="250"/>
    </location>
</feature>
<dbReference type="InterPro" id="IPR011162">
    <property type="entry name" value="MHC_I/II-like_Ag-recog"/>
</dbReference>
<dbReference type="InterPro" id="IPR037055">
    <property type="entry name" value="MHC_I-like_Ag-recog_sf"/>
</dbReference>
<comment type="caution">
    <text evidence="5">The sequence shown here is derived from an EMBL/GenBank/DDBJ whole genome shotgun (WGS) entry which is preliminary data.</text>
</comment>
<dbReference type="PANTHER" id="PTHR16675">
    <property type="entry name" value="MHC CLASS I-RELATED"/>
    <property type="match status" value="1"/>
</dbReference>
<dbReference type="InterPro" id="IPR011161">
    <property type="entry name" value="MHC_I-like_Ag-recog"/>
</dbReference>
<keyword evidence="1" id="KW-0325">Glycoprotein</keyword>